<feature type="non-terminal residue" evidence="1">
    <location>
        <position position="1"/>
    </location>
</feature>
<protein>
    <submittedName>
        <fullName evidence="1">Uncharacterized protein</fullName>
    </submittedName>
</protein>
<accession>A0ABR0KVF0</accession>
<keyword evidence="2" id="KW-1185">Reference proteome</keyword>
<reference evidence="1 2" key="1">
    <citation type="submission" date="2023-08" db="EMBL/GenBank/DDBJ databases">
        <title>Black Yeasts Isolated from many extreme environments.</title>
        <authorList>
            <person name="Coleine C."/>
            <person name="Stajich J.E."/>
            <person name="Selbmann L."/>
        </authorList>
    </citation>
    <scope>NUCLEOTIDE SEQUENCE [LARGE SCALE GENOMIC DNA]</scope>
    <source>
        <strain evidence="1 2">CCFEE 5386</strain>
    </source>
</reference>
<organism evidence="1 2">
    <name type="scientific">Rachicladosporium monterosium</name>
    <dbReference type="NCBI Taxonomy" id="1507873"/>
    <lineage>
        <taxon>Eukaryota</taxon>
        <taxon>Fungi</taxon>
        <taxon>Dikarya</taxon>
        <taxon>Ascomycota</taxon>
        <taxon>Pezizomycotina</taxon>
        <taxon>Dothideomycetes</taxon>
        <taxon>Dothideomycetidae</taxon>
        <taxon>Cladosporiales</taxon>
        <taxon>Cladosporiaceae</taxon>
        <taxon>Rachicladosporium</taxon>
    </lineage>
</organism>
<gene>
    <name evidence="1" type="ORF">LTR32_007681</name>
</gene>
<name>A0ABR0KVF0_9PEZI</name>
<evidence type="ECO:0000313" key="1">
    <source>
        <dbReference type="EMBL" id="KAK5138907.1"/>
    </source>
</evidence>
<evidence type="ECO:0000313" key="2">
    <source>
        <dbReference type="Proteomes" id="UP001308179"/>
    </source>
</evidence>
<proteinExistence type="predicted"/>
<comment type="caution">
    <text evidence="1">The sequence shown here is derived from an EMBL/GenBank/DDBJ whole genome shotgun (WGS) entry which is preliminary data.</text>
</comment>
<dbReference type="EMBL" id="JAVRRR010001540">
    <property type="protein sequence ID" value="KAK5138907.1"/>
    <property type="molecule type" value="Genomic_DNA"/>
</dbReference>
<sequence>AGDDIVPPSYDYVSGFNVQPKSFPFALKPRQQRAEVVEREYQKAWGGGERNASQGL</sequence>
<dbReference type="Proteomes" id="UP001308179">
    <property type="component" value="Unassembled WGS sequence"/>
</dbReference>